<dbReference type="InterPro" id="IPR029060">
    <property type="entry name" value="PIN-like_dom_sf"/>
</dbReference>
<dbReference type="EMBL" id="JBHUKQ010000015">
    <property type="protein sequence ID" value="MFD2484781.1"/>
    <property type="molecule type" value="Genomic_DNA"/>
</dbReference>
<accession>A0ABW5I756</accession>
<feature type="region of interest" description="Disordered" evidence="5">
    <location>
        <begin position="276"/>
        <end position="313"/>
    </location>
</feature>
<evidence type="ECO:0000256" key="5">
    <source>
        <dbReference type="SAM" id="MobiDB-lite"/>
    </source>
</evidence>
<dbReference type="RefSeq" id="WP_344276119.1">
    <property type="nucleotide sequence ID" value="NZ_BAAAHV010000012.1"/>
</dbReference>
<evidence type="ECO:0000313" key="7">
    <source>
        <dbReference type="EMBL" id="MFD2484781.1"/>
    </source>
</evidence>
<gene>
    <name evidence="7" type="ORF">ACFSUT_31215</name>
</gene>
<organism evidence="7 8">
    <name type="scientific">Amycolatopsis albidoflavus</name>
    <dbReference type="NCBI Taxonomy" id="102226"/>
    <lineage>
        <taxon>Bacteria</taxon>
        <taxon>Bacillati</taxon>
        <taxon>Actinomycetota</taxon>
        <taxon>Actinomycetes</taxon>
        <taxon>Pseudonocardiales</taxon>
        <taxon>Pseudonocardiaceae</taxon>
        <taxon>Amycolatopsis</taxon>
    </lineage>
</organism>
<keyword evidence="4" id="KW-0460">Magnesium</keyword>
<feature type="domain" description="PIN" evidence="6">
    <location>
        <begin position="127"/>
        <end position="279"/>
    </location>
</feature>
<keyword evidence="1" id="KW-0540">Nuclease</keyword>
<evidence type="ECO:0000256" key="4">
    <source>
        <dbReference type="ARBA" id="ARBA00022842"/>
    </source>
</evidence>
<protein>
    <submittedName>
        <fullName evidence="7">PIN domain-containing protein</fullName>
    </submittedName>
</protein>
<keyword evidence="8" id="KW-1185">Reference proteome</keyword>
<proteinExistence type="predicted"/>
<sequence length="313" mass="34550">MLVSLLPGVDRDNVERTLRELSIEAYNLRGDAAGYVADPTERIVRYAQWAHEAAQRLRGQVSQADVDRLILTRPYDRLLTMTDVGTMGIATGLFFAELTARIDDLQVAADALATEIKRWSATGRLVVADTGVYLHGAKFEDIDFAKLIDERQGPLHLVIPLAVVDELDNLKQSKDRLIRWRSRHTLAEFDRLLSEPSKPALARLADYSPAESEQGGVPRGAVTIELLLDPPRHVRLPITDDEIVDRAVAVQALASRVVTLLTYDTGMATRGRIAGLEVTKIPQPPDEPEPDGSRPAPKKGRYPVGQVSRSPKS</sequence>
<evidence type="ECO:0000256" key="2">
    <source>
        <dbReference type="ARBA" id="ARBA00022723"/>
    </source>
</evidence>
<keyword evidence="2" id="KW-0479">Metal-binding</keyword>
<evidence type="ECO:0000313" key="8">
    <source>
        <dbReference type="Proteomes" id="UP001597542"/>
    </source>
</evidence>
<comment type="caution">
    <text evidence="7">The sequence shown here is derived from an EMBL/GenBank/DDBJ whole genome shotgun (WGS) entry which is preliminary data.</text>
</comment>
<reference evidence="8" key="1">
    <citation type="journal article" date="2019" name="Int. J. Syst. Evol. Microbiol.">
        <title>The Global Catalogue of Microorganisms (GCM) 10K type strain sequencing project: providing services to taxonomists for standard genome sequencing and annotation.</title>
        <authorList>
            <consortium name="The Broad Institute Genomics Platform"/>
            <consortium name="The Broad Institute Genome Sequencing Center for Infectious Disease"/>
            <person name="Wu L."/>
            <person name="Ma J."/>
        </authorList>
    </citation>
    <scope>NUCLEOTIDE SEQUENCE [LARGE SCALE GENOMIC DNA]</scope>
    <source>
        <strain evidence="8">CGMCC 4.7638</strain>
    </source>
</reference>
<name>A0ABW5I756_9PSEU</name>
<evidence type="ECO:0000259" key="6">
    <source>
        <dbReference type="Pfam" id="PF13638"/>
    </source>
</evidence>
<evidence type="ECO:0000256" key="1">
    <source>
        <dbReference type="ARBA" id="ARBA00022722"/>
    </source>
</evidence>
<dbReference type="Proteomes" id="UP001597542">
    <property type="component" value="Unassembled WGS sequence"/>
</dbReference>
<evidence type="ECO:0000256" key="3">
    <source>
        <dbReference type="ARBA" id="ARBA00022801"/>
    </source>
</evidence>
<keyword evidence="3" id="KW-0378">Hydrolase</keyword>
<dbReference type="SUPFAM" id="SSF88723">
    <property type="entry name" value="PIN domain-like"/>
    <property type="match status" value="1"/>
</dbReference>
<dbReference type="Pfam" id="PF13638">
    <property type="entry name" value="PIN_4"/>
    <property type="match status" value="1"/>
</dbReference>
<dbReference type="InterPro" id="IPR002716">
    <property type="entry name" value="PIN_dom"/>
</dbReference>
<dbReference type="Gene3D" id="3.40.50.1010">
    <property type="entry name" value="5'-nuclease"/>
    <property type="match status" value="1"/>
</dbReference>